<accession>A0A7W6PW85</accession>
<gene>
    <name evidence="1" type="ORF">GGQ90_003340</name>
</gene>
<organism evidence="1 2">
    <name type="scientific">Sphingobium scionense</name>
    <dbReference type="NCBI Taxonomy" id="1404341"/>
    <lineage>
        <taxon>Bacteria</taxon>
        <taxon>Pseudomonadati</taxon>
        <taxon>Pseudomonadota</taxon>
        <taxon>Alphaproteobacteria</taxon>
        <taxon>Sphingomonadales</taxon>
        <taxon>Sphingomonadaceae</taxon>
        <taxon>Sphingobium</taxon>
    </lineage>
</organism>
<dbReference type="EMBL" id="JACIEU010000013">
    <property type="protein sequence ID" value="MBB4149548.1"/>
    <property type="molecule type" value="Genomic_DNA"/>
</dbReference>
<name>A0A7W6PW85_9SPHN</name>
<evidence type="ECO:0000313" key="2">
    <source>
        <dbReference type="Proteomes" id="UP000590524"/>
    </source>
</evidence>
<protein>
    <recommendedName>
        <fullName evidence="3">Transposase</fullName>
    </recommendedName>
</protein>
<evidence type="ECO:0008006" key="3">
    <source>
        <dbReference type="Google" id="ProtNLM"/>
    </source>
</evidence>
<sequence length="107" mass="11710">MRRERRSPARRCAADGLLAPEPFEAAFTRFSAAFAGVLKGVVAIDGKALRGVYERGRKAVPLHLVNIWAAEARLVIGQRLAPGRNEVLGAQQALARDCQEFRVRRGG</sequence>
<comment type="caution">
    <text evidence="1">The sequence shown here is derived from an EMBL/GenBank/DDBJ whole genome shotgun (WGS) entry which is preliminary data.</text>
</comment>
<evidence type="ECO:0000313" key="1">
    <source>
        <dbReference type="EMBL" id="MBB4149548.1"/>
    </source>
</evidence>
<dbReference type="AlphaFoldDB" id="A0A7W6PW85"/>
<dbReference type="Proteomes" id="UP000590524">
    <property type="component" value="Unassembled WGS sequence"/>
</dbReference>
<keyword evidence="2" id="KW-1185">Reference proteome</keyword>
<reference evidence="1 2" key="1">
    <citation type="submission" date="2020-08" db="EMBL/GenBank/DDBJ databases">
        <title>Genomic Encyclopedia of Type Strains, Phase IV (KMG-IV): sequencing the most valuable type-strain genomes for metagenomic binning, comparative biology and taxonomic classification.</title>
        <authorList>
            <person name="Goeker M."/>
        </authorList>
    </citation>
    <scope>NUCLEOTIDE SEQUENCE [LARGE SCALE GENOMIC DNA]</scope>
    <source>
        <strain evidence="1 2">DSM 19371</strain>
    </source>
</reference>
<proteinExistence type="predicted"/>